<evidence type="ECO:0000256" key="1">
    <source>
        <dbReference type="SAM" id="Coils"/>
    </source>
</evidence>
<name>A0A2M9BNC9_9BACT</name>
<feature type="coiled-coil region" evidence="1">
    <location>
        <begin position="752"/>
        <end position="871"/>
    </location>
</feature>
<feature type="coiled-coil region" evidence="1">
    <location>
        <begin position="47"/>
        <end position="98"/>
    </location>
</feature>
<feature type="region of interest" description="Disordered" evidence="2">
    <location>
        <begin position="627"/>
        <end position="678"/>
    </location>
</feature>
<accession>A0A2M9BNC9</accession>
<dbReference type="EMBL" id="PGFA01000001">
    <property type="protein sequence ID" value="PJJ59452.1"/>
    <property type="molecule type" value="Genomic_DNA"/>
</dbReference>
<evidence type="ECO:0000256" key="2">
    <source>
        <dbReference type="SAM" id="MobiDB-lite"/>
    </source>
</evidence>
<dbReference type="AlphaFoldDB" id="A0A2M9BNC9"/>
<feature type="compositionally biased region" description="Basic and acidic residues" evidence="2">
    <location>
        <begin position="654"/>
        <end position="678"/>
    </location>
</feature>
<keyword evidence="5" id="KW-1185">Reference proteome</keyword>
<proteinExistence type="predicted"/>
<feature type="coiled-coil region" evidence="1">
    <location>
        <begin position="134"/>
        <end position="161"/>
    </location>
</feature>
<gene>
    <name evidence="4" type="ORF">CLV45_0869</name>
</gene>
<keyword evidence="1" id="KW-0175">Coiled coil</keyword>
<dbReference type="Pfam" id="PF10145">
    <property type="entry name" value="PhageMin_Tail"/>
    <property type="match status" value="1"/>
</dbReference>
<evidence type="ECO:0000313" key="5">
    <source>
        <dbReference type="Proteomes" id="UP000228535"/>
    </source>
</evidence>
<evidence type="ECO:0000313" key="4">
    <source>
        <dbReference type="EMBL" id="PJJ59452.1"/>
    </source>
</evidence>
<dbReference type="Gene3D" id="1.10.287.1490">
    <property type="match status" value="1"/>
</dbReference>
<feature type="domain" description="Phage tail tape measure protein" evidence="3">
    <location>
        <begin position="185"/>
        <end position="387"/>
    </location>
</feature>
<protein>
    <submittedName>
        <fullName evidence="4">Minor tail protein</fullName>
    </submittedName>
</protein>
<organism evidence="4 5">
    <name type="scientific">Hymenobacter chitinivorans DSM 11115</name>
    <dbReference type="NCBI Taxonomy" id="1121954"/>
    <lineage>
        <taxon>Bacteria</taxon>
        <taxon>Pseudomonadati</taxon>
        <taxon>Bacteroidota</taxon>
        <taxon>Cytophagia</taxon>
        <taxon>Cytophagales</taxon>
        <taxon>Hymenobacteraceae</taxon>
        <taxon>Hymenobacter</taxon>
    </lineage>
</organism>
<dbReference type="InterPro" id="IPR010090">
    <property type="entry name" value="Phage_tape_meas"/>
</dbReference>
<comment type="caution">
    <text evidence="4">The sequence shown here is derived from an EMBL/GenBank/DDBJ whole genome shotgun (WGS) entry which is preliminary data.</text>
</comment>
<dbReference type="OrthoDB" id="975149at2"/>
<sequence>MADNSEERKIKILLDAVQPNASIKEMTAGASLMNNQLAKMSADDPGRAKLQDDFARLTARITEARMAQRTIIKTTEELAEEQRQLQLATEKLNQENREVVLNGQKVSASFKDMKAAGALLEQQLHELSADDPGRAKLLRDYQELQKRIDGVKKEMGETAEKGFTMKDALTFAGVGVGLEAAVDVVKEMGAEIAQTVKEFEDLRSQINTLTGATGAELDELSTSVAAVAKTFDKDFNEVLLASNTLSKQMGISQQEAIRLIEQGFLSGADASGEFLDQVKEYAPQFKAAGLSANEAIGVISQSVTTGIFSDKGADVVKEFGLRIREQTKSTKDAMYAAFGPEFTKEILDGVNDGSLSSVEALRKVSQQMNDTKIPASQLQTVIADVFGGPGEDAGLEYLKSLRNVSTGVDGLVDSTNVYTQRQQVLLASQKELASVQNDLAKQFEGSSTVLDTLTNKGLTVLYALLGSLAATFKELVAPVQEIWDAFVELGESLGLVSKEGLSAKSMGEALGNVFRLLMVPTKLLWGLVADLVRGFVDWAKSSEVARAALTVMTLPIRTLFELLSNGPAYFAGFSAAAESSFGTIGRAWRKILDRDFGGAADEFKNIGKAAGDAYTKAFADATAKRAAASSTSTSGGAEAPEGPTKAAGGDGMTESDKAKAEKDAEAARKKAKEARDKVDQDRLNDIKRFVQAEGKEMEGRNALLNQLGEREVSDAEARRILEQQKIFDAATDRVRKLTGSEADYTEQVKAIVEERDLQLRELADKHAEEEEKRRQEAIDKKLELAAAEAEEQLAALELKLANGVLDEWAYQDAVYAVKLAAHERELELLKEKSGAETAEYKKANANKLKEQAEYAAKKKNLDQDLVKAEQLVSAVKKVLGEGEINLLAEIFGKKSAIYKAAVVVQKTMAAAEVGISLAKQIAVNTETGTKISAMAPPVSIPIGTAYTIGANLFAGGVAAVQIGKIMGMGFRSGGRTSGGGGPLDLAGLQVGPNGKLIDQDGFAVAGVVHENEYVIPEWMRADPQVAQMEQWLEARRQRGFITGGPTTEGSSQAVDPDVELLGSGDVVSLLRQLVAGQEHYANEVGTWARELQVVQQDLVDLNKDLDVVKQIQRGNGITG</sequence>
<dbReference type="RefSeq" id="WP_100335172.1">
    <property type="nucleotide sequence ID" value="NZ_PGFA01000001.1"/>
</dbReference>
<feature type="compositionally biased region" description="Low complexity" evidence="2">
    <location>
        <begin position="627"/>
        <end position="639"/>
    </location>
</feature>
<reference evidence="4 5" key="1">
    <citation type="submission" date="2017-11" db="EMBL/GenBank/DDBJ databases">
        <title>Genomic Encyclopedia of Archaeal and Bacterial Type Strains, Phase II (KMG-II): From Individual Species to Whole Genera.</title>
        <authorList>
            <person name="Goeker M."/>
        </authorList>
    </citation>
    <scope>NUCLEOTIDE SEQUENCE [LARGE SCALE GENOMIC DNA]</scope>
    <source>
        <strain evidence="4 5">DSM 11115</strain>
    </source>
</reference>
<evidence type="ECO:0000259" key="3">
    <source>
        <dbReference type="Pfam" id="PF10145"/>
    </source>
</evidence>
<dbReference type="Proteomes" id="UP000228535">
    <property type="component" value="Unassembled WGS sequence"/>
</dbReference>